<feature type="binding site" evidence="8">
    <location>
        <begin position="30"/>
        <end position="37"/>
    </location>
    <ligand>
        <name>ATP</name>
        <dbReference type="ChEBI" id="CHEBI:30616"/>
    </ligand>
</feature>
<dbReference type="SUPFAM" id="SSF52374">
    <property type="entry name" value="Nucleotidylyl transferase"/>
    <property type="match status" value="1"/>
</dbReference>
<evidence type="ECO:0000256" key="8">
    <source>
        <dbReference type="HAMAP-Rule" id="MF_00158"/>
    </source>
</evidence>
<comment type="function">
    <text evidence="8">Catalyzes the condensation of pantoate with beta-alanine in an ATP-dependent reaction via a pantoyl-adenylate intermediate.</text>
</comment>
<feature type="binding site" evidence="8">
    <location>
        <position position="61"/>
    </location>
    <ligand>
        <name>(R)-pantoate</name>
        <dbReference type="ChEBI" id="CHEBI:15980"/>
    </ligand>
</feature>
<comment type="caution">
    <text evidence="9">The sequence shown here is derived from an EMBL/GenBank/DDBJ whole genome shotgun (WGS) entry which is preliminary data.</text>
</comment>
<comment type="miscellaneous">
    <text evidence="8">The reaction proceeds by a bi uni uni bi ping pong mechanism.</text>
</comment>
<reference evidence="9 10" key="2">
    <citation type="submission" date="2020-11" db="EMBL/GenBank/DDBJ databases">
        <title>Sulfur oxidizing isolate from Hospital Hole Sinkhole.</title>
        <authorList>
            <person name="Scott K.M."/>
        </authorList>
    </citation>
    <scope>NUCLEOTIDE SEQUENCE [LARGE SCALE GENOMIC DNA]</scope>
    <source>
        <strain evidence="9 10">HH1</strain>
    </source>
</reference>
<comment type="subcellular location">
    <subcellularLocation>
        <location evidence="8">Cytoplasm</location>
    </subcellularLocation>
</comment>
<comment type="catalytic activity">
    <reaction evidence="7 8">
        <text>(R)-pantoate + beta-alanine + ATP = (R)-pantothenate + AMP + diphosphate + H(+)</text>
        <dbReference type="Rhea" id="RHEA:10912"/>
        <dbReference type="ChEBI" id="CHEBI:15378"/>
        <dbReference type="ChEBI" id="CHEBI:15980"/>
        <dbReference type="ChEBI" id="CHEBI:29032"/>
        <dbReference type="ChEBI" id="CHEBI:30616"/>
        <dbReference type="ChEBI" id="CHEBI:33019"/>
        <dbReference type="ChEBI" id="CHEBI:57966"/>
        <dbReference type="ChEBI" id="CHEBI:456215"/>
        <dbReference type="EC" id="6.3.2.1"/>
    </reaction>
</comment>
<keyword evidence="6 8" id="KW-0067">ATP-binding</keyword>
<evidence type="ECO:0000256" key="2">
    <source>
        <dbReference type="ARBA" id="ARBA00009256"/>
    </source>
</evidence>
<evidence type="ECO:0000256" key="3">
    <source>
        <dbReference type="ARBA" id="ARBA00022598"/>
    </source>
</evidence>
<evidence type="ECO:0000256" key="7">
    <source>
        <dbReference type="ARBA" id="ARBA00048258"/>
    </source>
</evidence>
<dbReference type="InterPro" id="IPR042176">
    <property type="entry name" value="Pantoate_ligase_C"/>
</dbReference>
<keyword evidence="3 8" id="KW-0436">Ligase</keyword>
<feature type="active site" description="Proton donor" evidence="8">
    <location>
        <position position="37"/>
    </location>
</feature>
<evidence type="ECO:0000256" key="5">
    <source>
        <dbReference type="ARBA" id="ARBA00022741"/>
    </source>
</evidence>
<protein>
    <recommendedName>
        <fullName evidence="8">Pantothenate synthetase</fullName>
        <shortName evidence="8">PS</shortName>
        <ecNumber evidence="8">6.3.2.1</ecNumber>
    </recommendedName>
    <alternativeName>
        <fullName evidence="8">Pantoate--beta-alanine ligase</fullName>
    </alternativeName>
    <alternativeName>
        <fullName evidence="8">Pantoate-activating enzyme</fullName>
    </alternativeName>
</protein>
<dbReference type="GO" id="GO:0004592">
    <property type="term" value="F:pantoate-beta-alanine ligase activity"/>
    <property type="evidence" value="ECO:0007669"/>
    <property type="project" value="UniProtKB-EC"/>
</dbReference>
<dbReference type="Proteomes" id="UP001193680">
    <property type="component" value="Unassembled WGS sequence"/>
</dbReference>
<dbReference type="CDD" id="cd00560">
    <property type="entry name" value="PanC"/>
    <property type="match status" value="1"/>
</dbReference>
<evidence type="ECO:0000313" key="9">
    <source>
        <dbReference type="EMBL" id="MBF6058721.1"/>
    </source>
</evidence>
<reference evidence="9 10" key="1">
    <citation type="submission" date="2020-06" db="EMBL/GenBank/DDBJ databases">
        <authorList>
            <person name="Scott K."/>
        </authorList>
    </citation>
    <scope>NUCLEOTIDE SEQUENCE [LARGE SCALE GENOMIC DNA]</scope>
    <source>
        <strain evidence="9 10">HH1</strain>
    </source>
</reference>
<dbReference type="Gene3D" id="3.40.50.620">
    <property type="entry name" value="HUPs"/>
    <property type="match status" value="1"/>
</dbReference>
<comment type="pathway">
    <text evidence="1 8">Cofactor biosynthesis; (R)-pantothenate biosynthesis; (R)-pantothenate from (R)-pantoate and beta-alanine: step 1/1.</text>
</comment>
<dbReference type="Gene3D" id="3.30.1300.10">
    <property type="entry name" value="Pantoate-beta-alanine ligase, C-terminal domain"/>
    <property type="match status" value="1"/>
</dbReference>
<keyword evidence="8" id="KW-0963">Cytoplasm</keyword>
<feature type="binding site" evidence="8">
    <location>
        <position position="156"/>
    </location>
    <ligand>
        <name>(R)-pantoate</name>
        <dbReference type="ChEBI" id="CHEBI:15980"/>
    </ligand>
</feature>
<dbReference type="NCBIfam" id="TIGR00018">
    <property type="entry name" value="panC"/>
    <property type="match status" value="1"/>
</dbReference>
<feature type="binding site" evidence="8">
    <location>
        <begin position="150"/>
        <end position="153"/>
    </location>
    <ligand>
        <name>ATP</name>
        <dbReference type="ChEBI" id="CHEBI:30616"/>
    </ligand>
</feature>
<dbReference type="PANTHER" id="PTHR21299:SF1">
    <property type="entry name" value="PANTOATE--BETA-ALANINE LIGASE"/>
    <property type="match status" value="1"/>
</dbReference>
<gene>
    <name evidence="8" type="primary">panC</name>
    <name evidence="9" type="ORF">H8792_010250</name>
</gene>
<feature type="binding site" evidence="8">
    <location>
        <position position="179"/>
    </location>
    <ligand>
        <name>ATP</name>
        <dbReference type="ChEBI" id="CHEBI:30616"/>
    </ligand>
</feature>
<comment type="subunit">
    <text evidence="8">Homodimer.</text>
</comment>
<evidence type="ECO:0000256" key="6">
    <source>
        <dbReference type="ARBA" id="ARBA00022840"/>
    </source>
</evidence>
<proteinExistence type="inferred from homology"/>
<dbReference type="NCBIfam" id="TIGR00125">
    <property type="entry name" value="cyt_tran_rel"/>
    <property type="match status" value="1"/>
</dbReference>
<dbReference type="PANTHER" id="PTHR21299">
    <property type="entry name" value="CYTIDYLATE KINASE/PANTOATE-BETA-ALANINE LIGASE"/>
    <property type="match status" value="1"/>
</dbReference>
<name>A0ABS0BY45_9GAMM</name>
<dbReference type="EMBL" id="JACBGI020000025">
    <property type="protein sequence ID" value="MBF6058721.1"/>
    <property type="molecule type" value="Genomic_DNA"/>
</dbReference>
<feature type="binding site" evidence="8">
    <location>
        <position position="61"/>
    </location>
    <ligand>
        <name>beta-alanine</name>
        <dbReference type="ChEBI" id="CHEBI:57966"/>
    </ligand>
</feature>
<dbReference type="RefSeq" id="WP_185978868.1">
    <property type="nucleotide sequence ID" value="NZ_JACBGI020000025.1"/>
</dbReference>
<sequence>MIICESIAELDAALQSRRRNGESIGFVPTMGNLHQGHLSLVDLAKQQCGFVVVSVFVNPMQFGPDEDYERYPRTFDADVAALNGRQTDVLFIPPVEEVYPNGLEQQTKICAPAFLTEVLEGASRPGHFDGVTTIVMKLFQLVRPDAAVFGQKDFQQLKVIQRMVGDLNLPIRILPAQIARDADGLALSSRNQYLSAEQRAVAPHFQKALRELEAALRVGKRDFAELCAMAEERLLTEGFDRVDYIRICDPDYLTPSKEEDSRFVILAVARLGGTRLLDNILLGA</sequence>
<organism evidence="9 10">
    <name type="scientific">Thiomicrorhabdus heinhorstiae</name>
    <dbReference type="NCBI Taxonomy" id="2748010"/>
    <lineage>
        <taxon>Bacteria</taxon>
        <taxon>Pseudomonadati</taxon>
        <taxon>Pseudomonadota</taxon>
        <taxon>Gammaproteobacteria</taxon>
        <taxon>Thiotrichales</taxon>
        <taxon>Piscirickettsiaceae</taxon>
        <taxon>Thiomicrorhabdus</taxon>
    </lineage>
</organism>
<keyword evidence="10" id="KW-1185">Reference proteome</keyword>
<dbReference type="InterPro" id="IPR003721">
    <property type="entry name" value="Pantoate_ligase"/>
</dbReference>
<dbReference type="InterPro" id="IPR004821">
    <property type="entry name" value="Cyt_trans-like"/>
</dbReference>
<dbReference type="InterPro" id="IPR014729">
    <property type="entry name" value="Rossmann-like_a/b/a_fold"/>
</dbReference>
<evidence type="ECO:0000256" key="4">
    <source>
        <dbReference type="ARBA" id="ARBA00022655"/>
    </source>
</evidence>
<dbReference type="Pfam" id="PF02569">
    <property type="entry name" value="Pantoate_ligase"/>
    <property type="match status" value="1"/>
</dbReference>
<dbReference type="EC" id="6.3.2.1" evidence="8"/>
<keyword evidence="5 8" id="KW-0547">Nucleotide-binding</keyword>
<comment type="similarity">
    <text evidence="2 8">Belongs to the pantothenate synthetase family.</text>
</comment>
<accession>A0ABS0BY45</accession>
<evidence type="ECO:0000256" key="1">
    <source>
        <dbReference type="ARBA" id="ARBA00004990"/>
    </source>
</evidence>
<feature type="binding site" evidence="8">
    <location>
        <begin position="187"/>
        <end position="190"/>
    </location>
    <ligand>
        <name>ATP</name>
        <dbReference type="ChEBI" id="CHEBI:30616"/>
    </ligand>
</feature>
<dbReference type="HAMAP" id="MF_00158">
    <property type="entry name" value="PanC"/>
    <property type="match status" value="1"/>
</dbReference>
<evidence type="ECO:0000313" key="10">
    <source>
        <dbReference type="Proteomes" id="UP001193680"/>
    </source>
</evidence>
<keyword evidence="4 8" id="KW-0566">Pantothenate biosynthesis</keyword>